<evidence type="ECO:0000313" key="2">
    <source>
        <dbReference type="EMBL" id="XBH06200.1"/>
    </source>
</evidence>
<proteinExistence type="predicted"/>
<protein>
    <submittedName>
        <fullName evidence="2">Uncharacterized protein</fullName>
    </submittedName>
</protein>
<sequence>MRRSLRFVPNSWDSLEIRLALSHATAIAPGHGEIRIAVPRGFRPQAAPRLKPVAVFNQELDSFRSDVLGAAMVAAQGRSTNASDGPSSQATPPQGSDNPAAAGANYSSFVSTRAQIMALNLQNLTTNFSTSPAKRPGSAKPPGNRSPLPRYSPQSGAAGSSANLAAAVLAIPLPSQPGPEVTRYNAIVDQAIEAFRTDAIGEVRSLSLGIPTPPRRRPPSPPSVGR</sequence>
<feature type="compositionally biased region" description="Polar residues" evidence="1">
    <location>
        <begin position="78"/>
        <end position="97"/>
    </location>
</feature>
<organism evidence="2">
    <name type="scientific">Singulisphaera sp. Ch08</name>
    <dbReference type="NCBI Taxonomy" id="3120278"/>
    <lineage>
        <taxon>Bacteria</taxon>
        <taxon>Pseudomonadati</taxon>
        <taxon>Planctomycetota</taxon>
        <taxon>Planctomycetia</taxon>
        <taxon>Isosphaerales</taxon>
        <taxon>Isosphaeraceae</taxon>
        <taxon>Singulisphaera</taxon>
    </lineage>
</organism>
<accession>A0AAU7CME0</accession>
<feature type="region of interest" description="Disordered" evidence="1">
    <location>
        <begin position="78"/>
        <end position="104"/>
    </location>
</feature>
<name>A0AAU7CME0_9BACT</name>
<feature type="region of interest" description="Disordered" evidence="1">
    <location>
        <begin position="127"/>
        <end position="157"/>
    </location>
</feature>
<feature type="region of interest" description="Disordered" evidence="1">
    <location>
        <begin position="204"/>
        <end position="226"/>
    </location>
</feature>
<gene>
    <name evidence="2" type="ORF">V5E97_09235</name>
</gene>
<dbReference type="RefSeq" id="WP_406699050.1">
    <property type="nucleotide sequence ID" value="NZ_CP155447.1"/>
</dbReference>
<evidence type="ECO:0000256" key="1">
    <source>
        <dbReference type="SAM" id="MobiDB-lite"/>
    </source>
</evidence>
<dbReference type="AlphaFoldDB" id="A0AAU7CME0"/>
<reference evidence="2" key="1">
    <citation type="submission" date="2024-05" db="EMBL/GenBank/DDBJ databases">
        <title>Planctomycetes of the genus Singulisphaera possess chitinolytic capabilities.</title>
        <authorList>
            <person name="Ivanova A."/>
        </authorList>
    </citation>
    <scope>NUCLEOTIDE SEQUENCE</scope>
    <source>
        <strain evidence="2">Ch08T</strain>
    </source>
</reference>
<dbReference type="EMBL" id="CP155447">
    <property type="protein sequence ID" value="XBH06200.1"/>
    <property type="molecule type" value="Genomic_DNA"/>
</dbReference>